<dbReference type="GO" id="GO:0008270">
    <property type="term" value="F:zinc ion binding"/>
    <property type="evidence" value="ECO:0007669"/>
    <property type="project" value="UniProtKB-KW"/>
</dbReference>
<dbReference type="GO" id="GO:0005634">
    <property type="term" value="C:nucleus"/>
    <property type="evidence" value="ECO:0007669"/>
    <property type="project" value="UniProtKB-SubCell"/>
</dbReference>
<keyword evidence="8" id="KW-1185">Reference proteome</keyword>
<dbReference type="EMBL" id="JBIMZQ010000004">
    <property type="protein sequence ID" value="KAL3672258.1"/>
    <property type="molecule type" value="Genomic_DNA"/>
</dbReference>
<gene>
    <name evidence="7" type="ORF">V7S43_019083</name>
</gene>
<feature type="region of interest" description="Disordered" evidence="6">
    <location>
        <begin position="575"/>
        <end position="595"/>
    </location>
</feature>
<dbReference type="PANTHER" id="PTHR46481:SF10">
    <property type="entry name" value="ZINC FINGER BED DOMAIN-CONTAINING PROTEIN 39"/>
    <property type="match status" value="1"/>
</dbReference>
<evidence type="ECO:0000256" key="3">
    <source>
        <dbReference type="ARBA" id="ARBA00022771"/>
    </source>
</evidence>
<evidence type="ECO:0000256" key="2">
    <source>
        <dbReference type="ARBA" id="ARBA00022723"/>
    </source>
</evidence>
<dbReference type="InterPro" id="IPR012337">
    <property type="entry name" value="RNaseH-like_sf"/>
</dbReference>
<evidence type="ECO:0000256" key="1">
    <source>
        <dbReference type="ARBA" id="ARBA00004123"/>
    </source>
</evidence>
<keyword evidence="3" id="KW-0863">Zinc-finger</keyword>
<dbReference type="InterPro" id="IPR052035">
    <property type="entry name" value="ZnF_BED_domain_contain"/>
</dbReference>
<evidence type="ECO:0008006" key="9">
    <source>
        <dbReference type="Google" id="ProtNLM"/>
    </source>
</evidence>
<evidence type="ECO:0000313" key="7">
    <source>
        <dbReference type="EMBL" id="KAL3672258.1"/>
    </source>
</evidence>
<comment type="subcellular location">
    <subcellularLocation>
        <location evidence="1">Nucleus</location>
    </subcellularLocation>
</comment>
<dbReference type="AlphaFoldDB" id="A0ABD3FZB9"/>
<protein>
    <recommendedName>
        <fullName evidence="9">HAT C-terminal dimerisation domain-containing protein</fullName>
    </recommendedName>
</protein>
<dbReference type="SUPFAM" id="SSF53098">
    <property type="entry name" value="Ribonuclease H-like"/>
    <property type="match status" value="1"/>
</dbReference>
<dbReference type="PANTHER" id="PTHR46481">
    <property type="entry name" value="ZINC FINGER BED DOMAIN-CONTAINING PROTEIN 4"/>
    <property type="match status" value="1"/>
</dbReference>
<evidence type="ECO:0000256" key="5">
    <source>
        <dbReference type="ARBA" id="ARBA00023242"/>
    </source>
</evidence>
<accession>A0ABD3FZB9</accession>
<name>A0ABD3FZB9_9STRA</name>
<keyword evidence="2" id="KW-0479">Metal-binding</keyword>
<keyword evidence="4" id="KW-0862">Zinc</keyword>
<organism evidence="7 8">
    <name type="scientific">Phytophthora oleae</name>
    <dbReference type="NCBI Taxonomy" id="2107226"/>
    <lineage>
        <taxon>Eukaryota</taxon>
        <taxon>Sar</taxon>
        <taxon>Stramenopiles</taxon>
        <taxon>Oomycota</taxon>
        <taxon>Peronosporomycetes</taxon>
        <taxon>Peronosporales</taxon>
        <taxon>Peronosporaceae</taxon>
        <taxon>Phytophthora</taxon>
    </lineage>
</organism>
<evidence type="ECO:0000256" key="6">
    <source>
        <dbReference type="SAM" id="MobiDB-lite"/>
    </source>
</evidence>
<proteinExistence type="predicted"/>
<comment type="caution">
    <text evidence="7">The sequence shown here is derived from an EMBL/GenBank/DDBJ whole genome shotgun (WGS) entry which is preliminary data.</text>
</comment>
<feature type="region of interest" description="Disordered" evidence="6">
    <location>
        <begin position="233"/>
        <end position="260"/>
    </location>
</feature>
<reference evidence="7 8" key="1">
    <citation type="submission" date="2024-09" db="EMBL/GenBank/DDBJ databases">
        <title>Genome sequencing and assembly of Phytophthora oleae, isolate VK10A, causative agent of rot of olive drupes.</title>
        <authorList>
            <person name="Conti Taguali S."/>
            <person name="Riolo M."/>
            <person name="La Spada F."/>
            <person name="Cacciola S.O."/>
            <person name="Dionisio G."/>
        </authorList>
    </citation>
    <scope>NUCLEOTIDE SEQUENCE [LARGE SCALE GENOMIC DNA]</scope>
    <source>
        <strain evidence="7 8">VK10A</strain>
    </source>
</reference>
<sequence>MERFHPNDLGASRPLERNLNSEFADTIGSIRKITKEEQDQVNALLARWISTHFRPLLMVEDEGFIEFVTYITQTLGRVNVPLPKRTQLRRCIMIFAAELRAYVHRMIGESCDYYSVTADIWTAPNSRSYIAFTVHYVDEDFNPRNWTLGVKDIPGKHTGQLIAEYLDGIMDDWNLDKQNCTRLVRDSGGNMVSAGKILGVEHFSCLAHDIHLAVAGAMLKDKNTTLTEEASQWRSFECDSEEPVHEEDASSSAAERGEAEKLRKRAVEEMDKYLTATLTNLQKGEMESVRDVVQKFRSLSVYFRKSSKGHNRLEKVQTQTLEIPAQNALGMIVDCPTRWNSCLLMLQRCIKLEAALKEFFGYLVTLRGQEEFTDMHTKLAMPSHRDMLTIKCLCRLLEPFTVVSKQLSGQLYPTLPLVLPALCGLQETLKNREIFDKVINPVNSESYASNARVEMEACQKKLLSLFNKRFKDRMKSEPKWVAFLDPRIAGHMPHLKENERQEAMDGFVAAAAALAGDHSTIYSDETLATADDEDEFVRKWFCGRRRRNSNCNTTTITSKSRRELKRYLAEVGIEDSDESGGAEPIKNPFDWWRGN</sequence>
<evidence type="ECO:0000313" key="8">
    <source>
        <dbReference type="Proteomes" id="UP001632037"/>
    </source>
</evidence>
<keyword evidence="5" id="KW-0539">Nucleus</keyword>
<evidence type="ECO:0000256" key="4">
    <source>
        <dbReference type="ARBA" id="ARBA00022833"/>
    </source>
</evidence>
<dbReference type="SUPFAM" id="SSF140996">
    <property type="entry name" value="Hermes dimerisation domain"/>
    <property type="match status" value="1"/>
</dbReference>
<dbReference type="Proteomes" id="UP001632037">
    <property type="component" value="Unassembled WGS sequence"/>
</dbReference>